<comment type="caution">
    <text evidence="2">The sequence shown here is derived from an EMBL/GenBank/DDBJ whole genome shotgun (WGS) entry which is preliminary data.</text>
</comment>
<evidence type="ECO:0008006" key="4">
    <source>
        <dbReference type="Google" id="ProtNLM"/>
    </source>
</evidence>
<dbReference type="AlphaFoldDB" id="A0A7X9RWM6"/>
<gene>
    <name evidence="2" type="ORF">HHU12_19130</name>
</gene>
<accession>A0A7X9RWM6</accession>
<evidence type="ECO:0000313" key="2">
    <source>
        <dbReference type="EMBL" id="NME70096.1"/>
    </source>
</evidence>
<dbReference type="Proteomes" id="UP000576082">
    <property type="component" value="Unassembled WGS sequence"/>
</dbReference>
<feature type="signal peptide" evidence="1">
    <location>
        <begin position="1"/>
        <end position="21"/>
    </location>
</feature>
<feature type="chain" id="PRO_5030562323" description="DUF4142 domain-containing protein" evidence="1">
    <location>
        <begin position="22"/>
        <end position="148"/>
    </location>
</feature>
<evidence type="ECO:0000256" key="1">
    <source>
        <dbReference type="SAM" id="SignalP"/>
    </source>
</evidence>
<sequence>MKTLSLSIIFITFFSIFSAQAQNHIAQEAFDVYWNSLAEDNNIYSQERIEKEKLEVQKVRKLIQESIKKELQEVKELSGDLVTNFAVIEDHLHQEFEKLGLSYTHFEKSGHKSAIAMENWVDNHTTVILKHKLSHAEQEINTFYDRNH</sequence>
<evidence type="ECO:0000313" key="3">
    <source>
        <dbReference type="Proteomes" id="UP000576082"/>
    </source>
</evidence>
<organism evidence="2 3">
    <name type="scientific">Flammeovirga aprica JL-4</name>
    <dbReference type="NCBI Taxonomy" id="694437"/>
    <lineage>
        <taxon>Bacteria</taxon>
        <taxon>Pseudomonadati</taxon>
        <taxon>Bacteroidota</taxon>
        <taxon>Cytophagia</taxon>
        <taxon>Cytophagales</taxon>
        <taxon>Flammeovirgaceae</taxon>
        <taxon>Flammeovirga</taxon>
    </lineage>
</organism>
<dbReference type="RefSeq" id="WP_169658340.1">
    <property type="nucleotide sequence ID" value="NZ_JABANE010000055.1"/>
</dbReference>
<keyword evidence="1" id="KW-0732">Signal</keyword>
<name>A0A7X9RWM6_9BACT</name>
<keyword evidence="3" id="KW-1185">Reference proteome</keyword>
<protein>
    <recommendedName>
        <fullName evidence="4">DUF4142 domain-containing protein</fullName>
    </recommendedName>
</protein>
<dbReference type="EMBL" id="JABANE010000055">
    <property type="protein sequence ID" value="NME70096.1"/>
    <property type="molecule type" value="Genomic_DNA"/>
</dbReference>
<proteinExistence type="predicted"/>
<reference evidence="2 3" key="1">
    <citation type="submission" date="2020-04" db="EMBL/GenBank/DDBJ databases">
        <title>Flammeovirga sp. SR4, a novel species isolated from seawater.</title>
        <authorList>
            <person name="Wang X."/>
        </authorList>
    </citation>
    <scope>NUCLEOTIDE SEQUENCE [LARGE SCALE GENOMIC DNA]</scope>
    <source>
        <strain evidence="2 3">ATCC 23126</strain>
    </source>
</reference>